<keyword evidence="2" id="KW-1185">Reference proteome</keyword>
<evidence type="ECO:0000313" key="2">
    <source>
        <dbReference type="Proteomes" id="UP000321367"/>
    </source>
</evidence>
<reference evidence="1 2" key="1">
    <citation type="submission" date="2019-08" db="EMBL/GenBank/DDBJ databases">
        <title>Genome sequence of Gillisia hiemivivida IC154 (type strain).</title>
        <authorList>
            <person name="Bowman J.P."/>
        </authorList>
    </citation>
    <scope>NUCLEOTIDE SEQUENCE [LARGE SCALE GENOMIC DNA]</scope>
    <source>
        <strain evidence="1 2">IC154</strain>
    </source>
</reference>
<evidence type="ECO:0000313" key="1">
    <source>
        <dbReference type="EMBL" id="TXD95676.1"/>
    </source>
</evidence>
<comment type="caution">
    <text evidence="1">The sequence shown here is derived from an EMBL/GenBank/DDBJ whole genome shotgun (WGS) entry which is preliminary data.</text>
</comment>
<name>A0A5C6ZZQ3_9FLAO</name>
<organism evidence="1 2">
    <name type="scientific">Gillisia hiemivivida</name>
    <dbReference type="NCBI Taxonomy" id="291190"/>
    <lineage>
        <taxon>Bacteria</taxon>
        <taxon>Pseudomonadati</taxon>
        <taxon>Bacteroidota</taxon>
        <taxon>Flavobacteriia</taxon>
        <taxon>Flavobacteriales</taxon>
        <taxon>Flavobacteriaceae</taxon>
        <taxon>Gillisia</taxon>
    </lineage>
</organism>
<sequence length="267" mass="31277">MIKDRFWYSYTIIFNSPKEWDGRSRYSISLTPSFESDINKFDLNEDLQNEISDKFERLRITLHEDLIQLDNERKENRFVMLINKRLSKASDNAANFNTPKPFETVIKTQFHKCLLDFQKEFISEKDNKKSRINYGIQFLNMESPSGWSSFNEFCKALRKSSLIPSETNKMDLKIVFSKGIISKKIIWLGSHPEADHFFKGLKEKKHLIKINPIWLSVNQNFAILDKEGIPMPSDKLNSLGVLDKKILSDKDSMREINSIIDLLETEK</sequence>
<protein>
    <recommendedName>
        <fullName evidence="3">DUF3037 domain-containing protein</fullName>
    </recommendedName>
</protein>
<gene>
    <name evidence="1" type="ORF">ES724_01190</name>
</gene>
<dbReference type="Proteomes" id="UP000321367">
    <property type="component" value="Unassembled WGS sequence"/>
</dbReference>
<dbReference type="EMBL" id="VORY01000001">
    <property type="protein sequence ID" value="TXD95676.1"/>
    <property type="molecule type" value="Genomic_DNA"/>
</dbReference>
<accession>A0A5C6ZZQ3</accession>
<dbReference type="RefSeq" id="WP_146928442.1">
    <property type="nucleotide sequence ID" value="NZ_CBCSHZ010000002.1"/>
</dbReference>
<dbReference type="AlphaFoldDB" id="A0A5C6ZZQ3"/>
<evidence type="ECO:0008006" key="3">
    <source>
        <dbReference type="Google" id="ProtNLM"/>
    </source>
</evidence>
<proteinExistence type="predicted"/>